<dbReference type="PROSITE" id="PS00065">
    <property type="entry name" value="D_2_HYDROXYACID_DH_1"/>
    <property type="match status" value="1"/>
</dbReference>
<organism evidence="3 4">
    <name type="scientific">Nocardioides thalensis</name>
    <dbReference type="NCBI Taxonomy" id="1914755"/>
    <lineage>
        <taxon>Bacteria</taxon>
        <taxon>Bacillati</taxon>
        <taxon>Actinomycetota</taxon>
        <taxon>Actinomycetes</taxon>
        <taxon>Propionibacteriales</taxon>
        <taxon>Nocardioidaceae</taxon>
        <taxon>Nocardioides</taxon>
    </lineage>
</organism>
<dbReference type="Pfam" id="PF12893">
    <property type="entry name" value="Lumazine_bd_2"/>
    <property type="match status" value="1"/>
</dbReference>
<dbReference type="EMBL" id="JACCFP010000001">
    <property type="protein sequence ID" value="NYI99500.1"/>
    <property type="molecule type" value="Genomic_DNA"/>
</dbReference>
<dbReference type="InterPro" id="IPR008927">
    <property type="entry name" value="6-PGluconate_DH-like_C_sf"/>
</dbReference>
<dbReference type="Gene3D" id="3.10.450.50">
    <property type="match status" value="1"/>
</dbReference>
<dbReference type="SUPFAM" id="SSF48179">
    <property type="entry name" value="6-phosphogluconate dehydrogenase C-terminal domain-like"/>
    <property type="match status" value="1"/>
</dbReference>
<dbReference type="Proteomes" id="UP000530424">
    <property type="component" value="Unassembled WGS sequence"/>
</dbReference>
<sequence length="403" mass="41285">MGRDVAVLGLGNLGGAVARRLAGTGWEVVGWTRSGATVDGVQPAGSAQEAVAAAGTVVLVLYDGPACREALAQVEVTGRTVVNLSTVGAAEAEELAASVDAAGGTYVHAPVVGTVAPALAGKLVVLAGTGGEPPVDELLGTLGTVVRVGTPGDAARAKLLANGALTNALLAIRDGLQQAVGLGLSQEVALDVLQHTALGGLVAGKRGRIASGNQEPADFTIDALHKDIELLAAETPAAQTVLQRLRDATASGSAHDGTLGANDIAGVARPGRDYSPTPTSSTLLWADGVDAAVAAPLRAYVRGHATGDPAHFREAFLPSAHIEGLRDGEFVSWTVDEYVGLFDGTPAPDEDARRRELRSLSVSGTIAMASMELFHGEATFTDQFLLVRSADGWRIANKVYHRH</sequence>
<keyword evidence="4" id="KW-1185">Reference proteome</keyword>
<proteinExistence type="predicted"/>
<evidence type="ECO:0000313" key="4">
    <source>
        <dbReference type="Proteomes" id="UP000530424"/>
    </source>
</evidence>
<evidence type="ECO:0000313" key="3">
    <source>
        <dbReference type="EMBL" id="NYI99500.1"/>
    </source>
</evidence>
<gene>
    <name evidence="3" type="ORF">HNR19_000199</name>
</gene>
<name>A0A853BX06_9ACTN</name>
<dbReference type="InterPro" id="IPR036291">
    <property type="entry name" value="NAD(P)-bd_dom_sf"/>
</dbReference>
<dbReference type="PANTHER" id="PTHR43580">
    <property type="entry name" value="OXIDOREDUCTASE GLYR1-RELATED"/>
    <property type="match status" value="1"/>
</dbReference>
<dbReference type="RefSeq" id="WP_179666142.1">
    <property type="nucleotide sequence ID" value="NZ_JACCFP010000001.1"/>
</dbReference>
<protein>
    <submittedName>
        <fullName evidence="3">3-hydroxyisobutyrate dehydrogenase-like beta-hydroxyacid dehydrogenase</fullName>
    </submittedName>
</protein>
<dbReference type="Pfam" id="PF03446">
    <property type="entry name" value="NAD_binding_2"/>
    <property type="match status" value="1"/>
</dbReference>
<dbReference type="Gene3D" id="1.10.1040.10">
    <property type="entry name" value="N-(1-d-carboxylethyl)-l-norvaline Dehydrogenase, domain 2"/>
    <property type="match status" value="1"/>
</dbReference>
<dbReference type="InterPro" id="IPR013328">
    <property type="entry name" value="6PGD_dom2"/>
</dbReference>
<accession>A0A853BX06</accession>
<dbReference type="PANTHER" id="PTHR43580:SF2">
    <property type="entry name" value="CYTOKINE-LIKE NUCLEAR FACTOR N-PAC"/>
    <property type="match status" value="1"/>
</dbReference>
<feature type="domain" description="6-phosphogluconate dehydrogenase NADP-binding" evidence="2">
    <location>
        <begin position="4"/>
        <end position="129"/>
    </location>
</feature>
<dbReference type="Gene3D" id="3.40.50.720">
    <property type="entry name" value="NAD(P)-binding Rossmann-like Domain"/>
    <property type="match status" value="1"/>
</dbReference>
<dbReference type="InterPro" id="IPR039437">
    <property type="entry name" value="FrzH/put_lumazine-bd"/>
</dbReference>
<dbReference type="AlphaFoldDB" id="A0A853BX06"/>
<dbReference type="InterPro" id="IPR032710">
    <property type="entry name" value="NTF2-like_dom_sf"/>
</dbReference>
<dbReference type="InterPro" id="IPR029752">
    <property type="entry name" value="D-isomer_DH_CS1"/>
</dbReference>
<evidence type="ECO:0000256" key="1">
    <source>
        <dbReference type="SAM" id="MobiDB-lite"/>
    </source>
</evidence>
<feature type="region of interest" description="Disordered" evidence="1">
    <location>
        <begin position="252"/>
        <end position="280"/>
    </location>
</feature>
<dbReference type="InterPro" id="IPR006115">
    <property type="entry name" value="6PGDH_NADP-bd"/>
</dbReference>
<evidence type="ECO:0000259" key="2">
    <source>
        <dbReference type="Pfam" id="PF03446"/>
    </source>
</evidence>
<dbReference type="InterPro" id="IPR051265">
    <property type="entry name" value="HIBADH-related_NP60_sf"/>
</dbReference>
<dbReference type="SUPFAM" id="SSF51735">
    <property type="entry name" value="NAD(P)-binding Rossmann-fold domains"/>
    <property type="match status" value="1"/>
</dbReference>
<reference evidence="3 4" key="1">
    <citation type="submission" date="2020-07" db="EMBL/GenBank/DDBJ databases">
        <title>Sequencing the genomes of 1000 actinobacteria strains.</title>
        <authorList>
            <person name="Klenk H.-P."/>
        </authorList>
    </citation>
    <scope>NUCLEOTIDE SEQUENCE [LARGE SCALE GENOMIC DNA]</scope>
    <source>
        <strain evidence="3 4">DSM 103833</strain>
    </source>
</reference>
<comment type="caution">
    <text evidence="3">The sequence shown here is derived from an EMBL/GenBank/DDBJ whole genome shotgun (WGS) entry which is preliminary data.</text>
</comment>
<dbReference type="SUPFAM" id="SSF54427">
    <property type="entry name" value="NTF2-like"/>
    <property type="match status" value="1"/>
</dbReference>
<dbReference type="GO" id="GO:0050661">
    <property type="term" value="F:NADP binding"/>
    <property type="evidence" value="ECO:0007669"/>
    <property type="project" value="InterPro"/>
</dbReference>